<evidence type="ECO:0000313" key="2">
    <source>
        <dbReference type="Proteomes" id="UP000324800"/>
    </source>
</evidence>
<name>A0A5J4V497_9EUKA</name>
<reference evidence="1 2" key="1">
    <citation type="submission" date="2019-03" db="EMBL/GenBank/DDBJ databases">
        <title>Single cell metagenomics reveals metabolic interactions within the superorganism composed of flagellate Streblomastix strix and complex community of Bacteroidetes bacteria on its surface.</title>
        <authorList>
            <person name="Treitli S.C."/>
            <person name="Kolisko M."/>
            <person name="Husnik F."/>
            <person name="Keeling P."/>
            <person name="Hampl V."/>
        </authorList>
    </citation>
    <scope>NUCLEOTIDE SEQUENCE [LARGE SCALE GENOMIC DNA]</scope>
    <source>
        <strain evidence="1">ST1C</strain>
    </source>
</reference>
<dbReference type="Proteomes" id="UP000324800">
    <property type="component" value="Unassembled WGS sequence"/>
</dbReference>
<gene>
    <name evidence="1" type="ORF">EZS28_027056</name>
</gene>
<proteinExistence type="predicted"/>
<evidence type="ECO:0000313" key="1">
    <source>
        <dbReference type="EMBL" id="KAA6377417.1"/>
    </source>
</evidence>
<organism evidence="1 2">
    <name type="scientific">Streblomastix strix</name>
    <dbReference type="NCBI Taxonomy" id="222440"/>
    <lineage>
        <taxon>Eukaryota</taxon>
        <taxon>Metamonada</taxon>
        <taxon>Preaxostyla</taxon>
        <taxon>Oxymonadida</taxon>
        <taxon>Streblomastigidae</taxon>
        <taxon>Streblomastix</taxon>
    </lineage>
</organism>
<dbReference type="AlphaFoldDB" id="A0A5J4V497"/>
<sequence length="112" mass="12954">MNPIIEKERNKPKVLLARQYKENLNKDGPALFYPPKNYYTIPILRPKDLILSEEQQNYFDGDVREGTVPFCQLLTDNLEAWSNLSKGSFVLGLLKVVGKRTQIPYGIKTQKR</sequence>
<accession>A0A5J4V497</accession>
<comment type="caution">
    <text evidence="1">The sequence shown here is derived from an EMBL/GenBank/DDBJ whole genome shotgun (WGS) entry which is preliminary data.</text>
</comment>
<dbReference type="EMBL" id="SNRW01009839">
    <property type="protein sequence ID" value="KAA6377417.1"/>
    <property type="molecule type" value="Genomic_DNA"/>
</dbReference>
<protein>
    <submittedName>
        <fullName evidence="1">Uncharacterized protein</fullName>
    </submittedName>
</protein>